<sequence>MAPKASDPRQVLLVLNLAKRKALYVLIDEITRWMRSQFELRPGEERQFPPNAALAKIQRDALVHFDTWRRDVLAKIKEVLSVPDDAKIVDERRKRTDRMAQRRVEILAAAENLIDFDGSGGNSEKLEAERAAAVARLQASYHAIPTRLATISVEDREETLSCILLILLSTGRYSAESRALLVYMASALELPLSTLNSEEIEIATSLAESGAEAERQQKSSSMSAEAEAEKRKQDGQASRYWKVGLASVAGAALIGVTGGLAAPVVAGAIGGIMGSVGLGGVASFLGIFWMNGALVGTLFGAFGAKMTGEAVDQYAKEVQDFRFIPLKEGRAHNNNAETSRRLRVSIGVNGWLTSEDDIVKPWKHVGDDSEVFALRYEVKSLLGLGASLEDLVTSYAWKLVRMEILKRTVLVTLWSALWPVTLISMASKIDNPFSLARNRSDKAGKILADALINRVQGERPVTLVGYSLGSRVIYACLRSLAERRAFGLIDNVVLIGSPVPSNRDHWLLMKTMVAGKVYNVYSENDYLLAFLYRATSIQLGVAGLQEIKNIEGVKNLNLSSEVQGHLRYPSLIDQILARCDFPMGKGAALGPIEHDEDEVVLRDEGHERAGTLIELDFLNPEPPPPAMETQPGRPPNPNPPPQQQPASSEQRRQRATVVRAATSSVPANSPDPLGIQDPLSGPPPPYQPRSITVPVLPSRSQRSAPPQISPRGGVQGHQKSLSGEHPNLKYSGTARQMALAPKPMPQLRDDVPLSSQSHSTVGMPSSSFSLPLRGDVSQPKPLTAIEQKEIDHEDDSDEDGGFAIQMVDNDDDLECVDPTPIED</sequence>
<feature type="transmembrane region" description="Helical" evidence="7">
    <location>
        <begin position="240"/>
        <end position="262"/>
    </location>
</feature>
<dbReference type="InterPro" id="IPR007941">
    <property type="entry name" value="DUF726"/>
</dbReference>
<dbReference type="AlphaFoldDB" id="A0AAV9GA55"/>
<evidence type="ECO:0000256" key="1">
    <source>
        <dbReference type="ARBA" id="ARBA00004141"/>
    </source>
</evidence>
<keyword evidence="3 7" id="KW-0812">Transmembrane</keyword>
<evidence type="ECO:0000256" key="7">
    <source>
        <dbReference type="SAM" id="Phobius"/>
    </source>
</evidence>
<feature type="transmembrane region" description="Helical" evidence="7">
    <location>
        <begin position="408"/>
        <end position="427"/>
    </location>
</feature>
<feature type="region of interest" description="Disordered" evidence="6">
    <location>
        <begin position="616"/>
        <end position="823"/>
    </location>
</feature>
<dbReference type="PANTHER" id="PTHR17920:SF22">
    <property type="entry name" value="DUF726 DOMAIN PROTEIN (AFU_ORTHOLOGUE AFUA_2G12860)"/>
    <property type="match status" value="1"/>
</dbReference>
<dbReference type="Pfam" id="PF05277">
    <property type="entry name" value="DUF726"/>
    <property type="match status" value="1"/>
</dbReference>
<dbReference type="GO" id="GO:0016020">
    <property type="term" value="C:membrane"/>
    <property type="evidence" value="ECO:0007669"/>
    <property type="project" value="UniProtKB-SubCell"/>
</dbReference>
<evidence type="ECO:0000313" key="9">
    <source>
        <dbReference type="Proteomes" id="UP001321760"/>
    </source>
</evidence>
<comment type="caution">
    <text evidence="8">The sequence shown here is derived from an EMBL/GenBank/DDBJ whole genome shotgun (WGS) entry which is preliminary data.</text>
</comment>
<evidence type="ECO:0008006" key="10">
    <source>
        <dbReference type="Google" id="ProtNLM"/>
    </source>
</evidence>
<keyword evidence="5 7" id="KW-0472">Membrane</keyword>
<keyword evidence="9" id="KW-1185">Reference proteome</keyword>
<dbReference type="SUPFAM" id="SSF53474">
    <property type="entry name" value="alpha/beta-Hydrolases"/>
    <property type="match status" value="1"/>
</dbReference>
<dbReference type="InterPro" id="IPR029058">
    <property type="entry name" value="AB_hydrolase_fold"/>
</dbReference>
<evidence type="ECO:0000313" key="8">
    <source>
        <dbReference type="EMBL" id="KAK4444313.1"/>
    </source>
</evidence>
<gene>
    <name evidence="8" type="ORF">QBC34DRAFT_415566</name>
</gene>
<reference evidence="8" key="2">
    <citation type="submission" date="2023-05" db="EMBL/GenBank/DDBJ databases">
        <authorList>
            <consortium name="Lawrence Berkeley National Laboratory"/>
            <person name="Steindorff A."/>
            <person name="Hensen N."/>
            <person name="Bonometti L."/>
            <person name="Westerberg I."/>
            <person name="Brannstrom I.O."/>
            <person name="Guillou S."/>
            <person name="Cros-Aarteil S."/>
            <person name="Calhoun S."/>
            <person name="Haridas S."/>
            <person name="Kuo A."/>
            <person name="Mondo S."/>
            <person name="Pangilinan J."/>
            <person name="Riley R."/>
            <person name="Labutti K."/>
            <person name="Andreopoulos B."/>
            <person name="Lipzen A."/>
            <person name="Chen C."/>
            <person name="Yanf M."/>
            <person name="Daum C."/>
            <person name="Ng V."/>
            <person name="Clum A."/>
            <person name="Ohm R."/>
            <person name="Martin F."/>
            <person name="Silar P."/>
            <person name="Natvig D."/>
            <person name="Lalanne C."/>
            <person name="Gautier V."/>
            <person name="Ament-Velasquez S.L."/>
            <person name="Kruys A."/>
            <person name="Hutchinson M.I."/>
            <person name="Powell A.J."/>
            <person name="Barry K."/>
            <person name="Miller A.N."/>
            <person name="Grigoriev I.V."/>
            <person name="Debuchy R."/>
            <person name="Gladieux P."/>
            <person name="Thoren M.H."/>
            <person name="Johannesson H."/>
        </authorList>
    </citation>
    <scope>NUCLEOTIDE SEQUENCE</scope>
    <source>
        <strain evidence="8">PSN243</strain>
    </source>
</reference>
<evidence type="ECO:0000256" key="3">
    <source>
        <dbReference type="ARBA" id="ARBA00022692"/>
    </source>
</evidence>
<feature type="region of interest" description="Disordered" evidence="6">
    <location>
        <begin position="211"/>
        <end position="231"/>
    </location>
</feature>
<dbReference type="PANTHER" id="PTHR17920">
    <property type="entry name" value="TRANSMEMBRANE AND COILED-COIL DOMAIN-CONTAINING PROTEIN 4 TMCO4"/>
    <property type="match status" value="1"/>
</dbReference>
<feature type="compositionally biased region" description="Pro residues" evidence="6">
    <location>
        <begin position="620"/>
        <end position="643"/>
    </location>
</feature>
<evidence type="ECO:0000256" key="5">
    <source>
        <dbReference type="ARBA" id="ARBA00023136"/>
    </source>
</evidence>
<name>A0AAV9GA55_9PEZI</name>
<keyword evidence="4 7" id="KW-1133">Transmembrane helix</keyword>
<comment type="similarity">
    <text evidence="2">Belongs to the TMCO4 family.</text>
</comment>
<evidence type="ECO:0000256" key="2">
    <source>
        <dbReference type="ARBA" id="ARBA00009824"/>
    </source>
</evidence>
<protein>
    <recommendedName>
        <fullName evidence="10">Transmembrane and coiled-coil domain-containing protein</fullName>
    </recommendedName>
</protein>
<accession>A0AAV9GA55</accession>
<feature type="compositionally biased region" description="Polar residues" evidence="6">
    <location>
        <begin position="753"/>
        <end position="769"/>
    </location>
</feature>
<comment type="subcellular location">
    <subcellularLocation>
        <location evidence="1">Membrane</location>
        <topology evidence="1">Multi-pass membrane protein</topology>
    </subcellularLocation>
</comment>
<proteinExistence type="inferred from homology"/>
<dbReference type="Proteomes" id="UP001321760">
    <property type="component" value="Unassembled WGS sequence"/>
</dbReference>
<feature type="compositionally biased region" description="Acidic residues" evidence="6">
    <location>
        <begin position="808"/>
        <end position="823"/>
    </location>
</feature>
<dbReference type="Gene3D" id="3.40.50.1820">
    <property type="entry name" value="alpha/beta hydrolase"/>
    <property type="match status" value="1"/>
</dbReference>
<evidence type="ECO:0000256" key="6">
    <source>
        <dbReference type="SAM" id="MobiDB-lite"/>
    </source>
</evidence>
<evidence type="ECO:0000256" key="4">
    <source>
        <dbReference type="ARBA" id="ARBA00022989"/>
    </source>
</evidence>
<organism evidence="8 9">
    <name type="scientific">Podospora aff. communis PSN243</name>
    <dbReference type="NCBI Taxonomy" id="3040156"/>
    <lineage>
        <taxon>Eukaryota</taxon>
        <taxon>Fungi</taxon>
        <taxon>Dikarya</taxon>
        <taxon>Ascomycota</taxon>
        <taxon>Pezizomycotina</taxon>
        <taxon>Sordariomycetes</taxon>
        <taxon>Sordariomycetidae</taxon>
        <taxon>Sordariales</taxon>
        <taxon>Podosporaceae</taxon>
        <taxon>Podospora</taxon>
    </lineage>
</organism>
<reference evidence="8" key="1">
    <citation type="journal article" date="2023" name="Mol. Phylogenet. Evol.">
        <title>Genome-scale phylogeny and comparative genomics of the fungal order Sordariales.</title>
        <authorList>
            <person name="Hensen N."/>
            <person name="Bonometti L."/>
            <person name="Westerberg I."/>
            <person name="Brannstrom I.O."/>
            <person name="Guillou S."/>
            <person name="Cros-Aarteil S."/>
            <person name="Calhoun S."/>
            <person name="Haridas S."/>
            <person name="Kuo A."/>
            <person name="Mondo S."/>
            <person name="Pangilinan J."/>
            <person name="Riley R."/>
            <person name="LaButti K."/>
            <person name="Andreopoulos B."/>
            <person name="Lipzen A."/>
            <person name="Chen C."/>
            <person name="Yan M."/>
            <person name="Daum C."/>
            <person name="Ng V."/>
            <person name="Clum A."/>
            <person name="Steindorff A."/>
            <person name="Ohm R.A."/>
            <person name="Martin F."/>
            <person name="Silar P."/>
            <person name="Natvig D.O."/>
            <person name="Lalanne C."/>
            <person name="Gautier V."/>
            <person name="Ament-Velasquez S.L."/>
            <person name="Kruys A."/>
            <person name="Hutchinson M.I."/>
            <person name="Powell A.J."/>
            <person name="Barry K."/>
            <person name="Miller A.N."/>
            <person name="Grigoriev I.V."/>
            <person name="Debuchy R."/>
            <person name="Gladieux P."/>
            <person name="Hiltunen Thoren M."/>
            <person name="Johannesson H."/>
        </authorList>
    </citation>
    <scope>NUCLEOTIDE SEQUENCE</scope>
    <source>
        <strain evidence="8">PSN243</strain>
    </source>
</reference>
<dbReference type="EMBL" id="MU865979">
    <property type="protein sequence ID" value="KAK4444313.1"/>
    <property type="molecule type" value="Genomic_DNA"/>
</dbReference>